<evidence type="ECO:0000256" key="3">
    <source>
        <dbReference type="ARBA" id="ARBA00008482"/>
    </source>
</evidence>
<dbReference type="InterPro" id="IPR041481">
    <property type="entry name" value="CSN7_helixI"/>
</dbReference>
<dbReference type="PANTHER" id="PTHR15350:SF10">
    <property type="entry name" value="COP9 CONSTITUTIVE PHOTOMORPHOGENIC HOMOLOG SUBUNIT 7A"/>
    <property type="match status" value="1"/>
</dbReference>
<dbReference type="GO" id="GO:0005737">
    <property type="term" value="C:cytoplasm"/>
    <property type="evidence" value="ECO:0007669"/>
    <property type="project" value="UniProtKB-SubCell"/>
</dbReference>
<accession>A0A9N7VW39</accession>
<feature type="compositionally biased region" description="Basic and acidic residues" evidence="8">
    <location>
        <begin position="44"/>
        <end position="54"/>
    </location>
</feature>
<comment type="function">
    <text evidence="7">Component of the COP9 signalosome complex (CSN), a complex involved in various cellular and developmental processes. The CSN complex is an essential regulator of the ubiquitin (Ubl) conjugation pathway by mediating the deneddylation of the cullin subunits of SCF-type E3 ligase complexes, leading to decrease the Ubl ligase activity of SCF-type complexes such as SCF, CSA or DDB2. The complex is also involved in phosphorylation of p53/TP53, JUN, I-kappa-B-alpha/NFKBIA, ITPK1 and IRF8/ICSBP, possibly via its association with CK2 and PKD kinases. CSN-dependent phosphorylation of TP53 and JUN promotes and protects degradation by the Ubl system, respectively.</text>
</comment>
<organism evidence="10 11">
    <name type="scientific">Pleuronectes platessa</name>
    <name type="common">European plaice</name>
    <dbReference type="NCBI Taxonomy" id="8262"/>
    <lineage>
        <taxon>Eukaryota</taxon>
        <taxon>Metazoa</taxon>
        <taxon>Chordata</taxon>
        <taxon>Craniata</taxon>
        <taxon>Vertebrata</taxon>
        <taxon>Euteleostomi</taxon>
        <taxon>Actinopterygii</taxon>
        <taxon>Neopterygii</taxon>
        <taxon>Teleostei</taxon>
        <taxon>Neoteleostei</taxon>
        <taxon>Acanthomorphata</taxon>
        <taxon>Carangaria</taxon>
        <taxon>Pleuronectiformes</taxon>
        <taxon>Pleuronectoidei</taxon>
        <taxon>Pleuronectidae</taxon>
        <taxon>Pleuronectes</taxon>
    </lineage>
</organism>
<dbReference type="InterPro" id="IPR000717">
    <property type="entry name" value="PCI_dom"/>
</dbReference>
<dbReference type="InterPro" id="IPR045237">
    <property type="entry name" value="COPS7/eIF3m"/>
</dbReference>
<feature type="region of interest" description="Disordered" evidence="8">
    <location>
        <begin position="350"/>
        <end position="413"/>
    </location>
</feature>
<dbReference type="SMART" id="SM00088">
    <property type="entry name" value="PINT"/>
    <property type="match status" value="1"/>
</dbReference>
<keyword evidence="4" id="KW-0963">Cytoplasm</keyword>
<keyword evidence="5" id="KW-0736">Signalosome</keyword>
<comment type="similarity">
    <text evidence="3">Belongs to the CSN7/EIF3M family. CSN7 subfamily.</text>
</comment>
<feature type="domain" description="PCI" evidence="9">
    <location>
        <begin position="127"/>
        <end position="291"/>
    </location>
</feature>
<dbReference type="AlphaFoldDB" id="A0A9N7VW39"/>
<proteinExistence type="inferred from homology"/>
<dbReference type="GO" id="GO:0008180">
    <property type="term" value="C:COP9 signalosome"/>
    <property type="evidence" value="ECO:0007669"/>
    <property type="project" value="UniProtKB-KW"/>
</dbReference>
<evidence type="ECO:0000256" key="8">
    <source>
        <dbReference type="SAM" id="MobiDB-lite"/>
    </source>
</evidence>
<evidence type="ECO:0000256" key="4">
    <source>
        <dbReference type="ARBA" id="ARBA00022490"/>
    </source>
</evidence>
<evidence type="ECO:0000256" key="6">
    <source>
        <dbReference type="ARBA" id="ARBA00023242"/>
    </source>
</evidence>
<evidence type="ECO:0000256" key="2">
    <source>
        <dbReference type="ARBA" id="ARBA00004496"/>
    </source>
</evidence>
<evidence type="ECO:0000256" key="5">
    <source>
        <dbReference type="ARBA" id="ARBA00022790"/>
    </source>
</evidence>
<dbReference type="Proteomes" id="UP001153269">
    <property type="component" value="Unassembled WGS sequence"/>
</dbReference>
<dbReference type="PANTHER" id="PTHR15350">
    <property type="entry name" value="COP9 SIGNALOSOME COMPLEX SUBUNIT 7/DENDRITIC CELL PROTEIN GA17"/>
    <property type="match status" value="1"/>
</dbReference>
<feature type="compositionally biased region" description="Basic and acidic residues" evidence="8">
    <location>
        <begin position="1"/>
        <end position="15"/>
    </location>
</feature>
<evidence type="ECO:0000313" key="10">
    <source>
        <dbReference type="EMBL" id="CAB1456297.1"/>
    </source>
</evidence>
<comment type="caution">
    <text evidence="10">The sequence shown here is derived from an EMBL/GenBank/DDBJ whole genome shotgun (WGS) entry which is preliminary data.</text>
</comment>
<dbReference type="PROSITE" id="PS50250">
    <property type="entry name" value="PCI"/>
    <property type="match status" value="1"/>
</dbReference>
<feature type="compositionally biased region" description="Low complexity" evidence="8">
    <location>
        <begin position="354"/>
        <end position="370"/>
    </location>
</feature>
<comment type="subcellular location">
    <subcellularLocation>
        <location evidence="2">Cytoplasm</location>
    </subcellularLocation>
    <subcellularLocation>
        <location evidence="1">Nucleus</location>
    </subcellularLocation>
</comment>
<dbReference type="Pfam" id="PF01399">
    <property type="entry name" value="PCI"/>
    <property type="match status" value="1"/>
</dbReference>
<name>A0A9N7VW39_PLEPL</name>
<gene>
    <name evidence="10" type="ORF">PLEPLA_LOCUS44081</name>
</gene>
<evidence type="ECO:0000313" key="11">
    <source>
        <dbReference type="Proteomes" id="UP001153269"/>
    </source>
</evidence>
<dbReference type="EMBL" id="CADEAL010004292">
    <property type="protein sequence ID" value="CAB1456297.1"/>
    <property type="molecule type" value="Genomic_DNA"/>
</dbReference>
<feature type="region of interest" description="Disordered" evidence="8">
    <location>
        <begin position="1"/>
        <end position="72"/>
    </location>
</feature>
<sequence>MMTGRAGDRTIRLVDDPPSAPELSTAAQNLSFPESVPHFKRSQRTSEERRKNPERSAGVHRGANTWREQACPPTQPWSEIELLTETLHPVVSGLHHPGKDLIKERGQDSPPDQHRCSSLYLIGTRRFVVVRALTYVGLSATNTHKMEVEQLLSLSGPALAQAVSSLLETPGLYVFSDILELPNVREMENGPHAPMYQLLNLFAYGTYCDYKERAASLPELTPAQRNKLRHLSIISLASNLKCLPYSLLLQQLELKNVRELEDLLIDAVYCDIIQGKLDQRNQQVEVDCSVGRDLGPNELPNIVNTLQEWCTGCEAVLCGIEEQVTRANQYRESQLKVKVQVETEVSNLQKTLKASAASPSSGPAPAGAASNQDADQPAEPRDPASSQEPRQPGKKSSKVKGLRGSGKIWSKSN</sequence>
<keyword evidence="6" id="KW-0539">Nucleus</keyword>
<keyword evidence="11" id="KW-1185">Reference proteome</keyword>
<dbReference type="GO" id="GO:0010387">
    <property type="term" value="P:COP9 signalosome assembly"/>
    <property type="evidence" value="ECO:0007669"/>
    <property type="project" value="InterPro"/>
</dbReference>
<evidence type="ECO:0000259" key="9">
    <source>
        <dbReference type="PROSITE" id="PS50250"/>
    </source>
</evidence>
<evidence type="ECO:0000256" key="7">
    <source>
        <dbReference type="ARBA" id="ARBA00025037"/>
    </source>
</evidence>
<feature type="compositionally biased region" description="Basic residues" evidence="8">
    <location>
        <begin position="392"/>
        <end position="401"/>
    </location>
</feature>
<evidence type="ECO:0000256" key="1">
    <source>
        <dbReference type="ARBA" id="ARBA00004123"/>
    </source>
</evidence>
<reference evidence="10" key="1">
    <citation type="submission" date="2020-03" db="EMBL/GenBank/DDBJ databases">
        <authorList>
            <person name="Weist P."/>
        </authorList>
    </citation>
    <scope>NUCLEOTIDE SEQUENCE</scope>
</reference>
<protein>
    <recommendedName>
        <fullName evidence="9">PCI domain-containing protein</fullName>
    </recommendedName>
</protein>
<dbReference type="Pfam" id="PF18392">
    <property type="entry name" value="CSN7a_helixI"/>
    <property type="match status" value="1"/>
</dbReference>